<accession>A0A370TZM1</accession>
<reference evidence="3 4" key="1">
    <citation type="journal article" date="2018" name="IMA Fungus">
        <title>IMA Genome-F 9: Draft genome sequence of Annulohypoxylon stygium, Aspergillus mulundensis, Berkeleyomyces basicola (syn. Thielaviopsis basicola), Ceratocystis smalleyi, two Cercospora beticola strains, Coleophoma cylindrospora, Fusarium fracticaudum, Phialophora cf. hyalina, and Morchella septimelata.</title>
        <authorList>
            <person name="Wingfield B.D."/>
            <person name="Bills G.F."/>
            <person name="Dong Y."/>
            <person name="Huang W."/>
            <person name="Nel W.J."/>
            <person name="Swalarsk-Parry B.S."/>
            <person name="Vaghefi N."/>
            <person name="Wilken P.M."/>
            <person name="An Z."/>
            <person name="de Beer Z.W."/>
            <person name="De Vos L."/>
            <person name="Chen L."/>
            <person name="Duong T.A."/>
            <person name="Gao Y."/>
            <person name="Hammerbacher A."/>
            <person name="Kikkert J.R."/>
            <person name="Li Y."/>
            <person name="Li H."/>
            <person name="Li K."/>
            <person name="Li Q."/>
            <person name="Liu X."/>
            <person name="Ma X."/>
            <person name="Naidoo K."/>
            <person name="Pethybridge S.J."/>
            <person name="Sun J."/>
            <person name="Steenkamp E.T."/>
            <person name="van der Nest M.A."/>
            <person name="van Wyk S."/>
            <person name="Wingfield M.J."/>
            <person name="Xiong C."/>
            <person name="Yue Q."/>
            <person name="Zhang X."/>
        </authorList>
    </citation>
    <scope>NUCLEOTIDE SEQUENCE [LARGE SCALE GENOMIC DNA]</scope>
    <source>
        <strain evidence="3 4">BP 5553</strain>
    </source>
</reference>
<dbReference type="OrthoDB" id="3561697at2759"/>
<organism evidence="3 4">
    <name type="scientific">Venustampulla echinocandica</name>
    <dbReference type="NCBI Taxonomy" id="2656787"/>
    <lineage>
        <taxon>Eukaryota</taxon>
        <taxon>Fungi</taxon>
        <taxon>Dikarya</taxon>
        <taxon>Ascomycota</taxon>
        <taxon>Pezizomycotina</taxon>
        <taxon>Leotiomycetes</taxon>
        <taxon>Helotiales</taxon>
        <taxon>Pleuroascaceae</taxon>
        <taxon>Venustampulla</taxon>
    </lineage>
</organism>
<dbReference type="RefSeq" id="XP_031873632.1">
    <property type="nucleotide sequence ID" value="XM_032009578.1"/>
</dbReference>
<dbReference type="EMBL" id="NPIC01000001">
    <property type="protein sequence ID" value="RDL40976.1"/>
    <property type="molecule type" value="Genomic_DNA"/>
</dbReference>
<evidence type="ECO:0000313" key="4">
    <source>
        <dbReference type="Proteomes" id="UP000254866"/>
    </source>
</evidence>
<sequence length="204" mass="24303">MSPMANNRRGTYIERDSRGRERLVVRRSSSGDRGNSTRELLAEAEDRIQALEIEIGRLQTRLSFEQRETWNLRREHERLAAEHHNSRHLTGNLDTQVGKLEELLDAEEKRSERLEDKLRLMKRGLTRTGEESHTYKQRYEEKVSEVEVLRIRLEERDELIRLHNGRIVEKDRSLQEKNRSLQEKNTTIAYLKEYLRTHGFRVEG</sequence>
<feature type="coiled-coil region" evidence="1">
    <location>
        <begin position="97"/>
        <end position="156"/>
    </location>
</feature>
<gene>
    <name evidence="3" type="ORF">BP5553_00955</name>
</gene>
<evidence type="ECO:0000256" key="1">
    <source>
        <dbReference type="SAM" id="Coils"/>
    </source>
</evidence>
<proteinExistence type="predicted"/>
<name>A0A370TZM1_9HELO</name>
<evidence type="ECO:0000313" key="3">
    <source>
        <dbReference type="EMBL" id="RDL40976.1"/>
    </source>
</evidence>
<feature type="compositionally biased region" description="Basic and acidic residues" evidence="2">
    <location>
        <begin position="11"/>
        <end position="24"/>
    </location>
</feature>
<dbReference type="Proteomes" id="UP000254866">
    <property type="component" value="Unassembled WGS sequence"/>
</dbReference>
<dbReference type="AlphaFoldDB" id="A0A370TZM1"/>
<feature type="region of interest" description="Disordered" evidence="2">
    <location>
        <begin position="1"/>
        <end position="38"/>
    </location>
</feature>
<evidence type="ECO:0000256" key="2">
    <source>
        <dbReference type="SAM" id="MobiDB-lite"/>
    </source>
</evidence>
<keyword evidence="4" id="KW-1185">Reference proteome</keyword>
<protein>
    <submittedName>
        <fullName evidence="3">Uncharacterized protein</fullName>
    </submittedName>
</protein>
<feature type="compositionally biased region" description="Polar residues" evidence="2">
    <location>
        <begin position="27"/>
        <end position="38"/>
    </location>
</feature>
<dbReference type="GeneID" id="43593804"/>
<keyword evidence="1" id="KW-0175">Coiled coil</keyword>
<comment type="caution">
    <text evidence="3">The sequence shown here is derived from an EMBL/GenBank/DDBJ whole genome shotgun (WGS) entry which is preliminary data.</text>
</comment>